<dbReference type="PANTHER" id="PTHR21198:SF3">
    <property type="entry name" value="GLUTAMATE RACEMASE"/>
    <property type="match status" value="1"/>
</dbReference>
<sequence length="260" mass="28391">MERKDGVPFKIGVMDSGMGGLSVLRQLCTLPFEVEYLYYGDLANSPYGEKSTEEVLRLTLSVCRSLLEEGANAILIACNTATSAAAADLRKELSVPVFGMEPAIKPALLAHPGEKIALLATSVTHREEKLRNLKSSLDAEERILHLECDGLASAVDRGDAALTLDFVRTVLEVPKKEGVRGLVLGCTHYVFLKKQILSIYPEADLYDGNEGTVRHLIASLGLERFPGTPTSRIHFSGVSDGDISYSFAKKLLDFAEETFR</sequence>
<evidence type="ECO:0000256" key="4">
    <source>
        <dbReference type="ARBA" id="ARBA00022984"/>
    </source>
</evidence>
<dbReference type="PANTHER" id="PTHR21198">
    <property type="entry name" value="GLUTAMATE RACEMASE"/>
    <property type="match status" value="1"/>
</dbReference>
<protein>
    <recommendedName>
        <fullName evidence="2 7">Glutamate racemase</fullName>
        <ecNumber evidence="2 7">5.1.1.3</ecNumber>
    </recommendedName>
</protein>
<dbReference type="EC" id="5.1.1.3" evidence="2 7"/>
<feature type="binding site" evidence="7">
    <location>
        <begin position="15"/>
        <end position="16"/>
    </location>
    <ligand>
        <name>substrate</name>
    </ligand>
</feature>
<feature type="binding site" evidence="7">
    <location>
        <begin position="187"/>
        <end position="188"/>
    </location>
    <ligand>
        <name>substrate</name>
    </ligand>
</feature>
<dbReference type="UniPathway" id="UPA00219"/>
<accession>A0A4R9GGD9</accession>
<dbReference type="InterPro" id="IPR004391">
    <property type="entry name" value="Glu_race"/>
</dbReference>
<dbReference type="InterPro" id="IPR015942">
    <property type="entry name" value="Asp/Glu/hydantoin_racemase"/>
</dbReference>
<keyword evidence="9" id="KW-1185">Reference proteome</keyword>
<dbReference type="Gene3D" id="3.40.50.1860">
    <property type="match status" value="2"/>
</dbReference>
<keyword evidence="3 7" id="KW-0133">Cell shape</keyword>
<reference evidence="8" key="1">
    <citation type="journal article" date="2019" name="PLoS Negl. Trop. Dis.">
        <title>Revisiting the worldwide diversity of Leptospira species in the environment.</title>
        <authorList>
            <person name="Vincent A.T."/>
            <person name="Schiettekatte O."/>
            <person name="Bourhy P."/>
            <person name="Veyrier F.J."/>
            <person name="Picardeau M."/>
        </authorList>
    </citation>
    <scope>NUCLEOTIDE SEQUENCE [LARGE SCALE GENOMIC DNA]</scope>
    <source>
        <strain evidence="8">SSW15</strain>
    </source>
</reference>
<comment type="pathway">
    <text evidence="7">Cell wall biogenesis; peptidoglycan biosynthesis.</text>
</comment>
<evidence type="ECO:0000256" key="6">
    <source>
        <dbReference type="ARBA" id="ARBA00023316"/>
    </source>
</evidence>
<dbReference type="RefSeq" id="WP_135768169.1">
    <property type="nucleotide sequence ID" value="NZ_RQET01000007.1"/>
</dbReference>
<dbReference type="GO" id="GO:0071555">
    <property type="term" value="P:cell wall organization"/>
    <property type="evidence" value="ECO:0007669"/>
    <property type="project" value="UniProtKB-KW"/>
</dbReference>
<dbReference type="GO" id="GO:0008360">
    <property type="term" value="P:regulation of cell shape"/>
    <property type="evidence" value="ECO:0007669"/>
    <property type="project" value="UniProtKB-KW"/>
</dbReference>
<evidence type="ECO:0000256" key="1">
    <source>
        <dbReference type="ARBA" id="ARBA00001602"/>
    </source>
</evidence>
<name>A0A4R9GGD9_9LEPT</name>
<keyword evidence="5 7" id="KW-0413">Isomerase</keyword>
<evidence type="ECO:0000256" key="3">
    <source>
        <dbReference type="ARBA" id="ARBA00022960"/>
    </source>
</evidence>
<proteinExistence type="inferred from homology"/>
<dbReference type="AlphaFoldDB" id="A0A4R9GGD9"/>
<evidence type="ECO:0000313" key="9">
    <source>
        <dbReference type="Proteomes" id="UP000298458"/>
    </source>
</evidence>
<comment type="catalytic activity">
    <reaction evidence="1 7">
        <text>L-glutamate = D-glutamate</text>
        <dbReference type="Rhea" id="RHEA:12813"/>
        <dbReference type="ChEBI" id="CHEBI:29985"/>
        <dbReference type="ChEBI" id="CHEBI:29986"/>
        <dbReference type="EC" id="5.1.1.3"/>
    </reaction>
</comment>
<comment type="caution">
    <text evidence="8">The sequence shown here is derived from an EMBL/GenBank/DDBJ whole genome shotgun (WGS) entry which is preliminary data.</text>
</comment>
<evidence type="ECO:0000256" key="2">
    <source>
        <dbReference type="ARBA" id="ARBA00013090"/>
    </source>
</evidence>
<comment type="similarity">
    <text evidence="7">Belongs to the aspartate/glutamate racemases family.</text>
</comment>
<organism evidence="8 9">
    <name type="scientific">Leptospira fletcheri</name>
    <dbReference type="NCBI Taxonomy" id="2484981"/>
    <lineage>
        <taxon>Bacteria</taxon>
        <taxon>Pseudomonadati</taxon>
        <taxon>Spirochaetota</taxon>
        <taxon>Spirochaetia</taxon>
        <taxon>Leptospirales</taxon>
        <taxon>Leptospiraceae</taxon>
        <taxon>Leptospira</taxon>
    </lineage>
</organism>
<dbReference type="HAMAP" id="MF_00258">
    <property type="entry name" value="Glu_racemase"/>
    <property type="match status" value="1"/>
</dbReference>
<dbReference type="GO" id="GO:0009252">
    <property type="term" value="P:peptidoglycan biosynthetic process"/>
    <property type="evidence" value="ECO:0007669"/>
    <property type="project" value="UniProtKB-UniRule"/>
</dbReference>
<evidence type="ECO:0000256" key="5">
    <source>
        <dbReference type="ARBA" id="ARBA00023235"/>
    </source>
</evidence>
<dbReference type="SUPFAM" id="SSF53681">
    <property type="entry name" value="Aspartate/glutamate racemase"/>
    <property type="match status" value="2"/>
</dbReference>
<dbReference type="InterPro" id="IPR001920">
    <property type="entry name" value="Asp/Glu_race"/>
</dbReference>
<dbReference type="OrthoDB" id="9801055at2"/>
<keyword evidence="6 7" id="KW-0961">Cell wall biogenesis/degradation</keyword>
<feature type="binding site" evidence="7">
    <location>
        <begin position="47"/>
        <end position="48"/>
    </location>
    <ligand>
        <name>substrate</name>
    </ligand>
</feature>
<dbReference type="EMBL" id="RQET01000007">
    <property type="protein sequence ID" value="TGK10283.1"/>
    <property type="molecule type" value="Genomic_DNA"/>
</dbReference>
<evidence type="ECO:0000313" key="8">
    <source>
        <dbReference type="EMBL" id="TGK10283.1"/>
    </source>
</evidence>
<keyword evidence="4 7" id="KW-0573">Peptidoglycan synthesis</keyword>
<feature type="active site" description="Proton donor/acceptor" evidence="7">
    <location>
        <position position="78"/>
    </location>
</feature>
<dbReference type="Pfam" id="PF01177">
    <property type="entry name" value="Asp_Glu_race"/>
    <property type="match status" value="1"/>
</dbReference>
<feature type="active site" description="Proton donor/acceptor" evidence="7">
    <location>
        <position position="186"/>
    </location>
</feature>
<gene>
    <name evidence="7" type="primary">murI</name>
    <name evidence="8" type="ORF">EHO60_10625</name>
</gene>
<dbReference type="GO" id="GO:0008881">
    <property type="term" value="F:glutamate racemase activity"/>
    <property type="evidence" value="ECO:0007669"/>
    <property type="project" value="UniProtKB-UniRule"/>
</dbReference>
<feature type="binding site" evidence="7">
    <location>
        <begin position="79"/>
        <end position="80"/>
    </location>
    <ligand>
        <name>substrate</name>
    </ligand>
</feature>
<dbReference type="Proteomes" id="UP000298458">
    <property type="component" value="Unassembled WGS sequence"/>
</dbReference>
<evidence type="ECO:0000256" key="7">
    <source>
        <dbReference type="HAMAP-Rule" id="MF_00258"/>
    </source>
</evidence>
<comment type="function">
    <text evidence="7">Provides the (R)-glutamate required for cell wall biosynthesis.</text>
</comment>